<proteinExistence type="inferred from homology"/>
<accession>A0A0N0P3C4</accession>
<keyword evidence="5 6" id="KW-0472">Membrane</keyword>
<dbReference type="OMA" id="YYAVAFS"/>
<dbReference type="SUPFAM" id="SSF103473">
    <property type="entry name" value="MFS general substrate transporter"/>
    <property type="match status" value="2"/>
</dbReference>
<feature type="transmembrane region" description="Helical" evidence="6">
    <location>
        <begin position="628"/>
        <end position="648"/>
    </location>
</feature>
<feature type="transmembrane region" description="Helical" evidence="6">
    <location>
        <begin position="601"/>
        <end position="622"/>
    </location>
</feature>
<evidence type="ECO:0000256" key="2">
    <source>
        <dbReference type="ARBA" id="ARBA00005982"/>
    </source>
</evidence>
<feature type="transmembrane region" description="Helical" evidence="6">
    <location>
        <begin position="76"/>
        <end position="100"/>
    </location>
</feature>
<keyword evidence="3 6" id="KW-0812">Transmembrane</keyword>
<dbReference type="Proteomes" id="UP000038009">
    <property type="component" value="Unassembled WGS sequence"/>
</dbReference>
<dbReference type="Pfam" id="PF00854">
    <property type="entry name" value="PTR2"/>
    <property type="match status" value="1"/>
</dbReference>
<evidence type="ECO:0000256" key="5">
    <source>
        <dbReference type="ARBA" id="ARBA00023136"/>
    </source>
</evidence>
<evidence type="ECO:0000256" key="3">
    <source>
        <dbReference type="ARBA" id="ARBA00022692"/>
    </source>
</evidence>
<dbReference type="InterPro" id="IPR000109">
    <property type="entry name" value="POT_fam"/>
</dbReference>
<organism evidence="7 8">
    <name type="scientific">Leptomonas seymouri</name>
    <dbReference type="NCBI Taxonomy" id="5684"/>
    <lineage>
        <taxon>Eukaryota</taxon>
        <taxon>Discoba</taxon>
        <taxon>Euglenozoa</taxon>
        <taxon>Kinetoplastea</taxon>
        <taxon>Metakinetoplastina</taxon>
        <taxon>Trypanosomatida</taxon>
        <taxon>Trypanosomatidae</taxon>
        <taxon>Leishmaniinae</taxon>
        <taxon>Leptomonas</taxon>
    </lineage>
</organism>
<feature type="transmembrane region" description="Helical" evidence="6">
    <location>
        <begin position="302"/>
        <end position="321"/>
    </location>
</feature>
<evidence type="ECO:0000313" key="7">
    <source>
        <dbReference type="EMBL" id="KPI83966.1"/>
    </source>
</evidence>
<feature type="transmembrane region" description="Helical" evidence="6">
    <location>
        <begin position="516"/>
        <end position="542"/>
    </location>
</feature>
<comment type="caution">
    <text evidence="7">The sequence shown here is derived from an EMBL/GenBank/DDBJ whole genome shotgun (WGS) entry which is preliminary data.</text>
</comment>
<dbReference type="GO" id="GO:0016020">
    <property type="term" value="C:membrane"/>
    <property type="evidence" value="ECO:0007669"/>
    <property type="project" value="UniProtKB-SubCell"/>
</dbReference>
<gene>
    <name evidence="7" type="ORF">ABL78_6977</name>
</gene>
<feature type="transmembrane region" description="Helical" evidence="6">
    <location>
        <begin position="106"/>
        <end position="127"/>
    </location>
</feature>
<keyword evidence="8" id="KW-1185">Reference proteome</keyword>
<keyword evidence="4 6" id="KW-1133">Transmembrane helix</keyword>
<feature type="transmembrane region" description="Helical" evidence="6">
    <location>
        <begin position="261"/>
        <end position="282"/>
    </location>
</feature>
<dbReference type="EMBL" id="LJSK01000304">
    <property type="protein sequence ID" value="KPI83966.1"/>
    <property type="molecule type" value="Genomic_DNA"/>
</dbReference>
<dbReference type="OrthoDB" id="205993at2759"/>
<reference evidence="7 8" key="1">
    <citation type="journal article" date="2015" name="PLoS Pathog.">
        <title>Leptomonas seymouri: Adaptations to the Dixenous Life Cycle Analyzed by Genome Sequencing, Transcriptome Profiling and Co-infection with Leishmania donovani.</title>
        <authorList>
            <person name="Kraeva N."/>
            <person name="Butenko A."/>
            <person name="Hlavacova J."/>
            <person name="Kostygov A."/>
            <person name="Myskova J."/>
            <person name="Grybchuk D."/>
            <person name="Lestinova T."/>
            <person name="Votypka J."/>
            <person name="Volf P."/>
            <person name="Opperdoes F."/>
            <person name="Flegontov P."/>
            <person name="Lukes J."/>
            <person name="Yurchenko V."/>
        </authorList>
    </citation>
    <scope>NUCLEOTIDE SEQUENCE [LARGE SCALE GENOMIC DNA]</scope>
    <source>
        <strain evidence="7 8">ATCC 30220</strain>
    </source>
</reference>
<feature type="transmembrane region" description="Helical" evidence="6">
    <location>
        <begin position="562"/>
        <end position="580"/>
    </location>
</feature>
<evidence type="ECO:0000256" key="1">
    <source>
        <dbReference type="ARBA" id="ARBA00004141"/>
    </source>
</evidence>
<name>A0A0N0P3C4_LEPSE</name>
<evidence type="ECO:0000313" key="8">
    <source>
        <dbReference type="Proteomes" id="UP000038009"/>
    </source>
</evidence>
<feature type="transmembrane region" description="Helical" evidence="6">
    <location>
        <begin position="44"/>
        <end position="64"/>
    </location>
</feature>
<dbReference type="PANTHER" id="PTHR11654">
    <property type="entry name" value="OLIGOPEPTIDE TRANSPORTER-RELATED"/>
    <property type="match status" value="1"/>
</dbReference>
<dbReference type="InterPro" id="IPR036259">
    <property type="entry name" value="MFS_trans_sf"/>
</dbReference>
<dbReference type="VEuPathDB" id="TriTrypDB:Lsey_0304_0020"/>
<evidence type="ECO:0000256" key="6">
    <source>
        <dbReference type="SAM" id="Phobius"/>
    </source>
</evidence>
<dbReference type="AlphaFoldDB" id="A0A0N0P3C4"/>
<comment type="similarity">
    <text evidence="2">Belongs to the major facilitator superfamily. Proton-dependent oligopeptide transporter (POT/PTR) (TC 2.A.17) family.</text>
</comment>
<sequence length="654" mass="70346">MLLGLPWAVWAVLCIELVERLGYYAVAFSLFTYCTVMLKTGPSAANAIINVIYILIPTAAFLASGVADSSVGRPRVLAGALALYTFSLLILSLSACPGLYGDFPQSPLAVSKLLFAVALVCFSAGYGSMKVCTNPIMADCVVLHYRGRLAEEEAEESRIAGPEHKGGAAADCSKPDACGMFASLAAPCERNDEDDGDERARGLTKNGALGRCVKEEGGAPFVYGSVSVETTLAPDSPNTAAPASLRPPLGTELEQQVLSRLFIYAYWISNVGGLVGSFVAPLLRNWESARIVVGSETHSTGYYYSFLLAALSVGLGGVFLCRYYHWLPHNAPAPNYVLVRVLAATAVNRWCVFRGTKVFANPAAPPPRDWLDYACAELRTTAPTLGSAEATVEVELVPDAHSESKLISTTVAAHSVASSAPRQFHSAHSVTTPEWVADCRATLRVCKAFIALPIYWLLCNQFSTNLMYQAAALDLPDSIPEELFNNINTATMLVVLVLWDQWVVPRVLQHHVPPACLRIVGGFVCMCASMLWCGGLQCAITSRGYYEGEDSYVLRGGYEKLSAGWLIIPYVLQGFSSAFVDPTVMEVAYRGAPARMKGTVMGLYWVASSASGVLGLALSPVMKPQNSTVLFFVFAAAQMVVSGLFYVVNRNSAY</sequence>
<dbReference type="GO" id="GO:0022857">
    <property type="term" value="F:transmembrane transporter activity"/>
    <property type="evidence" value="ECO:0007669"/>
    <property type="project" value="InterPro"/>
</dbReference>
<protein>
    <recommendedName>
        <fullName evidence="9">POT family protein</fullName>
    </recommendedName>
</protein>
<evidence type="ECO:0000256" key="4">
    <source>
        <dbReference type="ARBA" id="ARBA00022989"/>
    </source>
</evidence>
<evidence type="ECO:0008006" key="9">
    <source>
        <dbReference type="Google" id="ProtNLM"/>
    </source>
</evidence>
<comment type="subcellular location">
    <subcellularLocation>
        <location evidence="1">Membrane</location>
        <topology evidence="1">Multi-pass membrane protein</topology>
    </subcellularLocation>
</comment>
<dbReference type="Gene3D" id="1.20.1250.20">
    <property type="entry name" value="MFS general substrate transporter like domains"/>
    <property type="match status" value="1"/>
</dbReference>